<accession>A0ABR2R3G8</accession>
<dbReference type="Proteomes" id="UP001396334">
    <property type="component" value="Unassembled WGS sequence"/>
</dbReference>
<dbReference type="EMBL" id="JBBPBN010000026">
    <property type="protein sequence ID" value="KAK9007503.1"/>
    <property type="molecule type" value="Genomic_DNA"/>
</dbReference>
<protein>
    <submittedName>
        <fullName evidence="2">Uncharacterized protein</fullName>
    </submittedName>
</protein>
<evidence type="ECO:0000313" key="2">
    <source>
        <dbReference type="EMBL" id="KAK9007503.1"/>
    </source>
</evidence>
<feature type="region of interest" description="Disordered" evidence="1">
    <location>
        <begin position="1"/>
        <end position="34"/>
    </location>
</feature>
<organism evidence="2 3">
    <name type="scientific">Hibiscus sabdariffa</name>
    <name type="common">roselle</name>
    <dbReference type="NCBI Taxonomy" id="183260"/>
    <lineage>
        <taxon>Eukaryota</taxon>
        <taxon>Viridiplantae</taxon>
        <taxon>Streptophyta</taxon>
        <taxon>Embryophyta</taxon>
        <taxon>Tracheophyta</taxon>
        <taxon>Spermatophyta</taxon>
        <taxon>Magnoliopsida</taxon>
        <taxon>eudicotyledons</taxon>
        <taxon>Gunneridae</taxon>
        <taxon>Pentapetalae</taxon>
        <taxon>rosids</taxon>
        <taxon>malvids</taxon>
        <taxon>Malvales</taxon>
        <taxon>Malvaceae</taxon>
        <taxon>Malvoideae</taxon>
        <taxon>Hibiscus</taxon>
    </lineage>
</organism>
<gene>
    <name evidence="2" type="ORF">V6N11_074425</name>
</gene>
<proteinExistence type="predicted"/>
<keyword evidence="3" id="KW-1185">Reference proteome</keyword>
<evidence type="ECO:0000313" key="3">
    <source>
        <dbReference type="Proteomes" id="UP001396334"/>
    </source>
</evidence>
<sequence>MEGKASARREFKQSKNRKQKAPARSNNNNGGVAFSRVDEGGVLRIKIVVRKQDLRQMLGMVNGKNSVAADYNYRRSSPSPASVEERLNLLPRKHLLRCNAFIRKSRHCWSPELQSIPEE</sequence>
<reference evidence="2 3" key="1">
    <citation type="journal article" date="2024" name="G3 (Bethesda)">
        <title>Genome assembly of Hibiscus sabdariffa L. provides insights into metabolisms of medicinal natural products.</title>
        <authorList>
            <person name="Kim T."/>
        </authorList>
    </citation>
    <scope>NUCLEOTIDE SEQUENCE [LARGE SCALE GENOMIC DNA]</scope>
    <source>
        <strain evidence="2">TK-2024</strain>
        <tissue evidence="2">Old leaves</tissue>
    </source>
</reference>
<comment type="caution">
    <text evidence="2">The sequence shown here is derived from an EMBL/GenBank/DDBJ whole genome shotgun (WGS) entry which is preliminary data.</text>
</comment>
<feature type="compositionally biased region" description="Basic and acidic residues" evidence="1">
    <location>
        <begin position="1"/>
        <end position="13"/>
    </location>
</feature>
<name>A0ABR2R3G8_9ROSI</name>
<evidence type="ECO:0000256" key="1">
    <source>
        <dbReference type="SAM" id="MobiDB-lite"/>
    </source>
</evidence>